<geneLocation type="plasmid" evidence="1 2">
    <name>pNBRC108728a</name>
</geneLocation>
<dbReference type="RefSeq" id="WP_286347043.1">
    <property type="nucleotide sequence ID" value="NZ_AP027733.1"/>
</dbReference>
<dbReference type="Proteomes" id="UP001321486">
    <property type="component" value="Plasmid pNBRC108728a"/>
</dbReference>
<proteinExistence type="predicted"/>
<sequence length="305" mass="33678">MGSIGVYVTDNPAFGRAKGESDISYFLRDRAETLFLAGTTPPETPRRREIVAHNSTADAFYMAIRIVDDGDFLPKGSVFAEVILKSWHGKGDRREFIYKSQWEGMGLGAGDAGPSLKVLDALTPAEDMGLGEETTAWIATWRTGCRALAERPKPKVDDVIEFPSAFRFGDGVWRGLFRITQGGKLVDALTGARVSLTKWHARDYSVVSREAFEAAAVVERARRASAVRDTQLTRLFQAERANYSAMIDEARRRGEIAPPSPTYASLLDSWAQMPGDIRDDLSPYLEDAEVEEHLASKGDSSLPWA</sequence>
<protein>
    <submittedName>
        <fullName evidence="1">Uncharacterized protein</fullName>
    </submittedName>
</protein>
<reference evidence="2" key="1">
    <citation type="journal article" date="2019" name="Int. J. Syst. Evol. Microbiol.">
        <title>The Global Catalogue of Microorganisms (GCM) 10K type strain sequencing project: providing services to taxonomists for standard genome sequencing and annotation.</title>
        <authorList>
            <consortium name="The Broad Institute Genomics Platform"/>
            <consortium name="The Broad Institute Genome Sequencing Center for Infectious Disease"/>
            <person name="Wu L."/>
            <person name="Ma J."/>
        </authorList>
    </citation>
    <scope>NUCLEOTIDE SEQUENCE [LARGE SCALE GENOMIC DNA]</scope>
    <source>
        <strain evidence="2">NBRC 108728</strain>
    </source>
</reference>
<evidence type="ECO:0000313" key="2">
    <source>
        <dbReference type="Proteomes" id="UP001321486"/>
    </source>
</evidence>
<evidence type="ECO:0000313" key="1">
    <source>
        <dbReference type="EMBL" id="BDZ52760.1"/>
    </source>
</evidence>
<gene>
    <name evidence="1" type="ORF">GCM10025867_50010</name>
</gene>
<keyword evidence="1" id="KW-0614">Plasmid</keyword>
<organism evidence="1 2">
    <name type="scientific">Frondihabitans sucicola</name>
    <dbReference type="NCBI Taxonomy" id="1268041"/>
    <lineage>
        <taxon>Bacteria</taxon>
        <taxon>Bacillati</taxon>
        <taxon>Actinomycetota</taxon>
        <taxon>Actinomycetes</taxon>
        <taxon>Micrococcales</taxon>
        <taxon>Microbacteriaceae</taxon>
        <taxon>Frondihabitans</taxon>
    </lineage>
</organism>
<accession>A0ABM8GW96</accession>
<keyword evidence="2" id="KW-1185">Reference proteome</keyword>
<dbReference type="EMBL" id="AP027733">
    <property type="protein sequence ID" value="BDZ52760.1"/>
    <property type="molecule type" value="Genomic_DNA"/>
</dbReference>
<name>A0ABM8GW96_9MICO</name>